<gene>
    <name evidence="1" type="ORF">CTRU02_215221</name>
</gene>
<organism evidence="1 2">
    <name type="scientific">Colletotrichum truncatum</name>
    <name type="common">Anthracnose fungus</name>
    <name type="synonym">Colletotrichum capsici</name>
    <dbReference type="NCBI Taxonomy" id="5467"/>
    <lineage>
        <taxon>Eukaryota</taxon>
        <taxon>Fungi</taxon>
        <taxon>Dikarya</taxon>
        <taxon>Ascomycota</taxon>
        <taxon>Pezizomycotina</taxon>
        <taxon>Sordariomycetes</taxon>
        <taxon>Hypocreomycetidae</taxon>
        <taxon>Glomerellales</taxon>
        <taxon>Glomerellaceae</taxon>
        <taxon>Colletotrichum</taxon>
        <taxon>Colletotrichum truncatum species complex</taxon>
    </lineage>
</organism>
<name>A0ACC3YDF7_COLTU</name>
<keyword evidence="1" id="KW-0645">Protease</keyword>
<dbReference type="Proteomes" id="UP000805649">
    <property type="component" value="Unassembled WGS sequence"/>
</dbReference>
<proteinExistence type="predicted"/>
<protein>
    <submittedName>
        <fullName evidence="1">Ulp1 protease family protein</fullName>
    </submittedName>
</protein>
<reference evidence="1 2" key="1">
    <citation type="journal article" date="2020" name="Phytopathology">
        <title>Genome Sequence Resources of Colletotrichum truncatum, C. plurivorum, C. musicola, and C. sojae: Four Species Pathogenic to Soybean (Glycine max).</title>
        <authorList>
            <person name="Rogerio F."/>
            <person name="Boufleur T.R."/>
            <person name="Ciampi-Guillardi M."/>
            <person name="Sukno S.A."/>
            <person name="Thon M.R."/>
            <person name="Massola Junior N.S."/>
            <person name="Baroncelli R."/>
        </authorList>
    </citation>
    <scope>NUCLEOTIDE SEQUENCE [LARGE SCALE GENOMIC DNA]</scope>
    <source>
        <strain evidence="1 2">CMES1059</strain>
    </source>
</reference>
<comment type="caution">
    <text evidence="1">The sequence shown here is derived from an EMBL/GenBank/DDBJ whole genome shotgun (WGS) entry which is preliminary data.</text>
</comment>
<evidence type="ECO:0000313" key="2">
    <source>
        <dbReference type="Proteomes" id="UP000805649"/>
    </source>
</evidence>
<keyword evidence="1" id="KW-0378">Hydrolase</keyword>
<accession>A0ACC3YDF7</accession>
<sequence>MTLRPDLKLLAQAAPRLAPGQWLNNVVINTVISRLVSPTTAVINSYTIQARASARRDSYLRRTVTAAQQVLIPINKSGNHWVLYAFNRADMTLTKYDSLRRQDASSTADDPTSKDVSRMLSVAFGLQDHKSVGARIDQTLLDMPHNIQRETCWATLQTQVRHAKRGILAFLISSFHNAHEACLNAAVKAETLHREQAAKDQREMAEYYEDLRRLAQRPIPRLLGQSPYTDGERAIAVSIAGMVKAASQLIDEKRPAWDEDMDGLGSLSLHKNEYISSLFRMSVVHILLLHKTVSRFHEL</sequence>
<keyword evidence="2" id="KW-1185">Reference proteome</keyword>
<evidence type="ECO:0000313" key="1">
    <source>
        <dbReference type="EMBL" id="KAL0929791.1"/>
    </source>
</evidence>
<dbReference type="EMBL" id="VUJX02000014">
    <property type="protein sequence ID" value="KAL0929791.1"/>
    <property type="molecule type" value="Genomic_DNA"/>
</dbReference>